<dbReference type="Proteomes" id="UP000566711">
    <property type="component" value="Unassembled WGS sequence"/>
</dbReference>
<evidence type="ECO:0000313" key="2">
    <source>
        <dbReference type="Proteomes" id="UP000566711"/>
    </source>
</evidence>
<protein>
    <submittedName>
        <fullName evidence="1">Uncharacterized protein</fullName>
    </submittedName>
</protein>
<dbReference type="AlphaFoldDB" id="A0A7W2ELS2"/>
<proteinExistence type="predicted"/>
<reference evidence="1 2" key="1">
    <citation type="submission" date="2020-07" db="EMBL/GenBank/DDBJ databases">
        <title>Novel species isolated from subtropical streams in China.</title>
        <authorList>
            <person name="Lu H."/>
        </authorList>
    </citation>
    <scope>NUCLEOTIDE SEQUENCE [LARGE SCALE GENOMIC DNA]</scope>
    <source>
        <strain evidence="1 2">FT3S</strain>
    </source>
</reference>
<name>A0A7W2ELS2_9BURK</name>
<comment type="caution">
    <text evidence="1">The sequence shown here is derived from an EMBL/GenBank/DDBJ whole genome shotgun (WGS) entry which is preliminary data.</text>
</comment>
<accession>A0A7W2ELS2</accession>
<organism evidence="1 2">
    <name type="scientific">Rugamonas fusca</name>
    <dbReference type="NCBI Taxonomy" id="2758568"/>
    <lineage>
        <taxon>Bacteria</taxon>
        <taxon>Pseudomonadati</taxon>
        <taxon>Pseudomonadota</taxon>
        <taxon>Betaproteobacteria</taxon>
        <taxon>Burkholderiales</taxon>
        <taxon>Oxalobacteraceae</taxon>
        <taxon>Telluria group</taxon>
        <taxon>Rugamonas</taxon>
    </lineage>
</organism>
<dbReference type="EMBL" id="JACEZS010000027">
    <property type="protein sequence ID" value="MBA5608202.1"/>
    <property type="molecule type" value="Genomic_DNA"/>
</dbReference>
<evidence type="ECO:0000313" key="1">
    <source>
        <dbReference type="EMBL" id="MBA5608202.1"/>
    </source>
</evidence>
<keyword evidence="2" id="KW-1185">Reference proteome</keyword>
<sequence length="60" mass="6743">MSKSNRLEWSRQVAQLNERIKGFQANPDQEQLEAAIAELRAYAEAARNGGIEIPARFIAN</sequence>
<dbReference type="RefSeq" id="WP_182220427.1">
    <property type="nucleotide sequence ID" value="NZ_JACEZS010000027.1"/>
</dbReference>
<gene>
    <name evidence="1" type="ORF">H3H36_22905</name>
</gene>